<proteinExistence type="predicted"/>
<reference evidence="5 6" key="1">
    <citation type="journal article" date="2020" name="Nature">
        <title>Six reference-quality genomes reveal evolution of bat adaptations.</title>
        <authorList>
            <person name="Jebb D."/>
            <person name="Huang Z."/>
            <person name="Pippel M."/>
            <person name="Hughes G.M."/>
            <person name="Lavrichenko K."/>
            <person name="Devanna P."/>
            <person name="Winkler S."/>
            <person name="Jermiin L.S."/>
            <person name="Skirmuntt E.C."/>
            <person name="Katzourakis A."/>
            <person name="Burkitt-Gray L."/>
            <person name="Ray D.A."/>
            <person name="Sullivan K.A.M."/>
            <person name="Roscito J.G."/>
            <person name="Kirilenko B.M."/>
            <person name="Davalos L.M."/>
            <person name="Corthals A.P."/>
            <person name="Power M.L."/>
            <person name="Jones G."/>
            <person name="Ransome R.D."/>
            <person name="Dechmann D.K.N."/>
            <person name="Locatelli A.G."/>
            <person name="Puechmaille S.J."/>
            <person name="Fedrigo O."/>
            <person name="Jarvis E.D."/>
            <person name="Hiller M."/>
            <person name="Vernes S.C."/>
            <person name="Myers E.W."/>
            <person name="Teeling E.C."/>
        </authorList>
    </citation>
    <scope>NUCLEOTIDE SEQUENCE [LARGE SCALE GENOMIC DNA]</scope>
    <source>
        <strain evidence="5">MMolMol1</strain>
        <tissue evidence="5">Muscle</tissue>
    </source>
</reference>
<dbReference type="InterPro" id="IPR036964">
    <property type="entry name" value="RASGEF_cat_dom_sf"/>
</dbReference>
<dbReference type="Proteomes" id="UP000550707">
    <property type="component" value="Unassembled WGS sequence"/>
</dbReference>
<dbReference type="AlphaFoldDB" id="A0A7J8E3T5"/>
<dbReference type="GO" id="GO:0005085">
    <property type="term" value="F:guanyl-nucleotide exchange factor activity"/>
    <property type="evidence" value="ECO:0007669"/>
    <property type="project" value="UniProtKB-KW"/>
</dbReference>
<dbReference type="GO" id="GO:0005886">
    <property type="term" value="C:plasma membrane"/>
    <property type="evidence" value="ECO:0007669"/>
    <property type="project" value="TreeGrafter"/>
</dbReference>
<dbReference type="InterPro" id="IPR023578">
    <property type="entry name" value="Ras_GEF_dom_sf"/>
</dbReference>
<accession>A0A7J8E3T5</accession>
<dbReference type="Pfam" id="PF00617">
    <property type="entry name" value="RasGEF"/>
    <property type="match status" value="1"/>
</dbReference>
<evidence type="ECO:0000313" key="5">
    <source>
        <dbReference type="EMBL" id="KAF6430177.1"/>
    </source>
</evidence>
<evidence type="ECO:0000256" key="1">
    <source>
        <dbReference type="ARBA" id="ARBA00022658"/>
    </source>
</evidence>
<dbReference type="Gene3D" id="1.20.870.10">
    <property type="entry name" value="Son of sevenless (SoS) protein Chain: S domain 1"/>
    <property type="match status" value="1"/>
</dbReference>
<dbReference type="SMART" id="SM00147">
    <property type="entry name" value="RasGEF"/>
    <property type="match status" value="1"/>
</dbReference>
<feature type="region of interest" description="Disordered" evidence="3">
    <location>
        <begin position="33"/>
        <end position="81"/>
    </location>
</feature>
<evidence type="ECO:0000259" key="4">
    <source>
        <dbReference type="PROSITE" id="PS50009"/>
    </source>
</evidence>
<feature type="domain" description="Ras-GEF" evidence="4">
    <location>
        <begin position="492"/>
        <end position="738"/>
    </location>
</feature>
<feature type="region of interest" description="Disordered" evidence="3">
    <location>
        <begin position="383"/>
        <end position="475"/>
    </location>
</feature>
<dbReference type="GO" id="GO:0007265">
    <property type="term" value="P:Ras protein signal transduction"/>
    <property type="evidence" value="ECO:0007669"/>
    <property type="project" value="TreeGrafter"/>
</dbReference>
<dbReference type="CDD" id="cd00155">
    <property type="entry name" value="RasGEF"/>
    <property type="match status" value="1"/>
</dbReference>
<protein>
    <recommendedName>
        <fullName evidence="4">Ras-GEF domain-containing protein</fullName>
    </recommendedName>
</protein>
<dbReference type="PANTHER" id="PTHR23113">
    <property type="entry name" value="GUANINE NUCLEOTIDE EXCHANGE FACTOR"/>
    <property type="match status" value="1"/>
</dbReference>
<evidence type="ECO:0000313" key="6">
    <source>
        <dbReference type="Proteomes" id="UP000550707"/>
    </source>
</evidence>
<comment type="caution">
    <text evidence="5">The sequence shown here is derived from an EMBL/GenBank/DDBJ whole genome shotgun (WGS) entry which is preliminary data.</text>
</comment>
<dbReference type="Gene3D" id="1.10.840.10">
    <property type="entry name" value="Ras guanine-nucleotide exchange factors catalytic domain"/>
    <property type="match status" value="1"/>
</dbReference>
<organism evidence="5 6">
    <name type="scientific">Molossus molossus</name>
    <name type="common">Pallas' mastiff bat</name>
    <name type="synonym">Vespertilio molossus</name>
    <dbReference type="NCBI Taxonomy" id="27622"/>
    <lineage>
        <taxon>Eukaryota</taxon>
        <taxon>Metazoa</taxon>
        <taxon>Chordata</taxon>
        <taxon>Craniata</taxon>
        <taxon>Vertebrata</taxon>
        <taxon>Euteleostomi</taxon>
        <taxon>Mammalia</taxon>
        <taxon>Eutheria</taxon>
        <taxon>Laurasiatheria</taxon>
        <taxon>Chiroptera</taxon>
        <taxon>Yangochiroptera</taxon>
        <taxon>Molossidae</taxon>
        <taxon>Molossus</taxon>
    </lineage>
</organism>
<dbReference type="InterPro" id="IPR008937">
    <property type="entry name" value="Ras-like_GEF"/>
</dbReference>
<dbReference type="PANTHER" id="PTHR23113:SF223">
    <property type="entry name" value="RAL-GDS-RELATED PROTEIN"/>
    <property type="match status" value="1"/>
</dbReference>
<evidence type="ECO:0000256" key="3">
    <source>
        <dbReference type="SAM" id="MobiDB-lite"/>
    </source>
</evidence>
<dbReference type="PROSITE" id="PS50009">
    <property type="entry name" value="RASGEF_CAT"/>
    <property type="match status" value="1"/>
</dbReference>
<dbReference type="InterPro" id="IPR001895">
    <property type="entry name" value="RASGEF_cat_dom"/>
</dbReference>
<keyword evidence="1 2" id="KW-0344">Guanine-nucleotide releasing factor</keyword>
<dbReference type="EMBL" id="JACASF010000015">
    <property type="protein sequence ID" value="KAF6430177.1"/>
    <property type="molecule type" value="Genomic_DNA"/>
</dbReference>
<dbReference type="SUPFAM" id="SSF48366">
    <property type="entry name" value="Ras GEF"/>
    <property type="match status" value="1"/>
</dbReference>
<evidence type="ECO:0000256" key="2">
    <source>
        <dbReference type="PROSITE-ProRule" id="PRU00168"/>
    </source>
</evidence>
<name>A0A7J8E3T5_MOLMO</name>
<gene>
    <name evidence="5" type="ORF">HJG59_015532</name>
</gene>
<keyword evidence="6" id="KW-1185">Reference proteome</keyword>
<dbReference type="InParanoid" id="A0A7J8E3T5"/>
<sequence length="766" mass="84994">MFHCCFPSPQGSGLKKTRSEGCFSCCRNWRRRHRRQPSSSGTRQPQLPEGSPGQAHPGQVPTGVPPWQPHTSYPSSWRPAPDTVQELADGFTYAFNRYQTGGHQARKPVQSRSESSSEDILEVLARGPDYTTYRVRVQVHRANDAGQCESETRSTFACCCFVGALQAQGSCGGSSTVLADLLQHGGRLPQRCPSQCRRTLAVVQSRCHVSRAAGNTECVRRDCCAAELTLNLREACRMRALQEGTLEKMVVSMVPAFPRGKIPHISTFMSIHPAFSRAQLFLDQLFTRCCPLSIRSDAIQVFSTSGNMQPYNDQGDTPQDQLKKAVASVMGAWPDQIQYVGQPLLLPWFTLKQALVQGHLPASHPLGHVLSLWVELEHLEPTEAELEAAPEAPPEPQRAPEPEEGPAQGPVPGPAVPVMEPVSPPSAPGGLGPAPASPSTPGPALQQEPPAPPALIRMPTAEPAPCPAVDHPPAGTTKHLIKEEKRNILSFPPRLVAEQLTVMDAELFKRVLPHQCLDFVWSQRDKPGKEHLAPTVRATITQFNHVATCVITTCLGDPSMRARDRAKVVEHWIKVAKECRALRSFSALHAILSALQSVSVHRLKKTWGKVSRRSSATLNTLCKEDNSRASAQLSEKRPSRFATLLRTLRGTRKRPHKKCVPFLGKFLTDLKMLDTTLEDYLEGNQINLEKKEKEQKVMEKIVLLQEAANMYEIEPEEKFGAWFWALERLSEKESWSPGPSWPAEHSRPRTALKDLKFILRRKKVIE</sequence>